<dbReference type="Pfam" id="PF06580">
    <property type="entry name" value="His_kinase"/>
    <property type="match status" value="1"/>
</dbReference>
<proteinExistence type="predicted"/>
<keyword evidence="1" id="KW-0812">Transmembrane</keyword>
<dbReference type="InterPro" id="IPR050640">
    <property type="entry name" value="Bact_2-comp_sensor_kinase"/>
</dbReference>
<accession>A0A1N6DR57</accession>
<feature type="domain" description="Signal transduction histidine kinase internal region" evidence="2">
    <location>
        <begin position="284"/>
        <end position="361"/>
    </location>
</feature>
<keyword evidence="4" id="KW-1185">Reference proteome</keyword>
<name>A0A1N6DR57_9BACT</name>
<dbReference type="GO" id="GO:0000155">
    <property type="term" value="F:phosphorelay sensor kinase activity"/>
    <property type="evidence" value="ECO:0007669"/>
    <property type="project" value="InterPro"/>
</dbReference>
<dbReference type="PANTHER" id="PTHR34220:SF7">
    <property type="entry name" value="SENSOR HISTIDINE KINASE YPDA"/>
    <property type="match status" value="1"/>
</dbReference>
<dbReference type="Gene3D" id="3.30.565.10">
    <property type="entry name" value="Histidine kinase-like ATPase, C-terminal domain"/>
    <property type="match status" value="1"/>
</dbReference>
<dbReference type="GO" id="GO:0016020">
    <property type="term" value="C:membrane"/>
    <property type="evidence" value="ECO:0007669"/>
    <property type="project" value="InterPro"/>
</dbReference>
<dbReference type="PROSITE" id="PS51257">
    <property type="entry name" value="PROKAR_LIPOPROTEIN"/>
    <property type="match status" value="1"/>
</dbReference>
<feature type="transmembrane region" description="Helical" evidence="1">
    <location>
        <begin position="29"/>
        <end position="49"/>
    </location>
</feature>
<protein>
    <submittedName>
        <fullName evidence="3">Histidine kinase</fullName>
    </submittedName>
</protein>
<feature type="transmembrane region" description="Helical" evidence="1">
    <location>
        <begin position="87"/>
        <end position="107"/>
    </location>
</feature>
<feature type="transmembrane region" description="Helical" evidence="1">
    <location>
        <begin position="7"/>
        <end position="23"/>
    </location>
</feature>
<evidence type="ECO:0000313" key="4">
    <source>
        <dbReference type="Proteomes" id="UP000185003"/>
    </source>
</evidence>
<gene>
    <name evidence="3" type="ORF">SAMN04488055_1006</name>
</gene>
<feature type="transmembrane region" description="Helical" evidence="1">
    <location>
        <begin position="172"/>
        <end position="193"/>
    </location>
</feature>
<organism evidence="3 4">
    <name type="scientific">Chitinophaga niabensis</name>
    <dbReference type="NCBI Taxonomy" id="536979"/>
    <lineage>
        <taxon>Bacteria</taxon>
        <taxon>Pseudomonadati</taxon>
        <taxon>Bacteroidota</taxon>
        <taxon>Chitinophagia</taxon>
        <taxon>Chitinophagales</taxon>
        <taxon>Chitinophagaceae</taxon>
        <taxon>Chitinophaga</taxon>
    </lineage>
</organism>
<dbReference type="STRING" id="536979.SAMN04488055_1006"/>
<dbReference type="InterPro" id="IPR010559">
    <property type="entry name" value="Sig_transdc_His_kin_internal"/>
</dbReference>
<dbReference type="InterPro" id="IPR036890">
    <property type="entry name" value="HATPase_C_sf"/>
</dbReference>
<keyword evidence="3" id="KW-0418">Kinase</keyword>
<sequence>MFMKRDTWIYLVVTIWAAIWFATSWQQYFSSLACYAVLLLPLMAFAWFRQALKTKLLWWQYIAVWLTVFVGYAMAAVTIKGGNAELGTLFITCFWLDLVLEANGYIHHFKGLRKISLDLAILLGIVLLTGLGAAMAVSGIGDPRFDHDGILLIGGVFDAGKIMDNFGLFLGFWLQFFLLWLAGFLIYYINHYFLVPRLLKERGIVYYAAGVAGTVVVLYPVLAQLIIWLPFNERFQVISSQPFDAENAWGVFAVLIATLPVIVAIHWFRQHSRIATLEKQQVQAELDVLKQQINPHFFFNTLNNLYALSLTRSAKTPEVILQLSELMRYVIYEGQKEQVTLRAEVKYMEDYLHLQKIRMHKSVDVQLDYEGYDPSLPVSPLLLIILIENAFKHGVEPAEGASFLHIKLQTEKDEVYFSCRNSVEPAVKGTAKGIGLENLRRRLQLLYPGNHTLHTETDGHTFFASLKLQLHAAASPHH</sequence>
<keyword evidence="1" id="KW-1133">Transmembrane helix</keyword>
<evidence type="ECO:0000259" key="2">
    <source>
        <dbReference type="Pfam" id="PF06580"/>
    </source>
</evidence>
<evidence type="ECO:0000256" key="1">
    <source>
        <dbReference type="SAM" id="Phobius"/>
    </source>
</evidence>
<feature type="transmembrane region" description="Helical" evidence="1">
    <location>
        <begin position="56"/>
        <end position="75"/>
    </location>
</feature>
<feature type="transmembrane region" description="Helical" evidence="1">
    <location>
        <begin position="249"/>
        <end position="268"/>
    </location>
</feature>
<dbReference type="PANTHER" id="PTHR34220">
    <property type="entry name" value="SENSOR HISTIDINE KINASE YPDA"/>
    <property type="match status" value="1"/>
</dbReference>
<dbReference type="Proteomes" id="UP000185003">
    <property type="component" value="Unassembled WGS sequence"/>
</dbReference>
<dbReference type="EMBL" id="FSRA01000001">
    <property type="protein sequence ID" value="SIN73187.1"/>
    <property type="molecule type" value="Genomic_DNA"/>
</dbReference>
<evidence type="ECO:0000313" key="3">
    <source>
        <dbReference type="EMBL" id="SIN73187.1"/>
    </source>
</evidence>
<dbReference type="AlphaFoldDB" id="A0A1N6DR57"/>
<feature type="transmembrane region" description="Helical" evidence="1">
    <location>
        <begin position="205"/>
        <end position="229"/>
    </location>
</feature>
<keyword evidence="3" id="KW-0808">Transferase</keyword>
<feature type="transmembrane region" description="Helical" evidence="1">
    <location>
        <begin position="119"/>
        <end position="141"/>
    </location>
</feature>
<reference evidence="3 4" key="1">
    <citation type="submission" date="2016-11" db="EMBL/GenBank/DDBJ databases">
        <authorList>
            <person name="Jaros S."/>
            <person name="Januszkiewicz K."/>
            <person name="Wedrychowicz H."/>
        </authorList>
    </citation>
    <scope>NUCLEOTIDE SEQUENCE [LARGE SCALE GENOMIC DNA]</scope>
    <source>
        <strain evidence="3 4">DSM 24787</strain>
    </source>
</reference>
<keyword evidence="1" id="KW-0472">Membrane</keyword>